<keyword evidence="7 10" id="KW-0238">DNA-binding</keyword>
<dbReference type="PATRIC" id="fig|1497955.3.peg.698"/>
<keyword evidence="12" id="KW-1185">Reference proteome</keyword>
<reference evidence="12" key="1">
    <citation type="submission" date="2016-01" db="EMBL/GenBank/DDBJ databases">
        <authorList>
            <person name="Mitreva M."/>
            <person name="Pepin K.H."/>
            <person name="Mihindukulasuriya K.A."/>
            <person name="Fulton R."/>
            <person name="Fronick C."/>
            <person name="O'Laughlin M."/>
            <person name="Miner T."/>
            <person name="Herter B."/>
            <person name="Rosa B.A."/>
            <person name="Cordes M."/>
            <person name="Tomlinson C."/>
            <person name="Wollam A."/>
            <person name="Palsikar V.B."/>
            <person name="Mardis E.R."/>
            <person name="Wilson R.K."/>
        </authorList>
    </citation>
    <scope>NUCLEOTIDE SEQUENCE [LARGE SCALE GENOMIC DNA]</scope>
    <source>
        <strain evidence="12">KA00274</strain>
    </source>
</reference>
<feature type="binding site" evidence="10">
    <location>
        <position position="148"/>
    </location>
    <ligand>
        <name>Mn(2+)</name>
        <dbReference type="ChEBI" id="CHEBI:29035"/>
    </ligand>
</feature>
<dbReference type="HAMAP" id="MF_01470">
    <property type="entry name" value="Cas1"/>
    <property type="match status" value="1"/>
</dbReference>
<comment type="caution">
    <text evidence="11">The sequence shown here is derived from an EMBL/GenBank/DDBJ whole genome shotgun (WGS) entry which is preliminary data.</text>
</comment>
<keyword evidence="1 10" id="KW-0540">Nuclease</keyword>
<dbReference type="PANTHER" id="PTHR34353">
    <property type="entry name" value="CRISPR-ASSOCIATED ENDONUCLEASE CAS1 1"/>
    <property type="match status" value="1"/>
</dbReference>
<name>A0A133YDE9_9FIRM</name>
<keyword evidence="2 10" id="KW-0479">Metal-binding</keyword>
<keyword evidence="8 10" id="KW-0464">Manganese</keyword>
<dbReference type="EMBL" id="LSCV01000019">
    <property type="protein sequence ID" value="KXB41238.1"/>
    <property type="molecule type" value="Genomic_DNA"/>
</dbReference>
<keyword evidence="3 10" id="KW-0255">Endonuclease</keyword>
<dbReference type="Gene3D" id="3.100.10.20">
    <property type="entry name" value="CRISPR-associated endonuclease Cas1, N-terminal domain"/>
    <property type="match status" value="1"/>
</dbReference>
<evidence type="ECO:0000256" key="6">
    <source>
        <dbReference type="ARBA" id="ARBA00023118"/>
    </source>
</evidence>
<dbReference type="AlphaFoldDB" id="A0A133YDE9"/>
<dbReference type="Pfam" id="PF01867">
    <property type="entry name" value="Cas_Cas1"/>
    <property type="match status" value="1"/>
</dbReference>
<dbReference type="STRING" id="1497955.HMPREF1872_00724"/>
<dbReference type="NCBIfam" id="TIGR00287">
    <property type="entry name" value="cas1"/>
    <property type="match status" value="1"/>
</dbReference>
<dbReference type="InterPro" id="IPR050646">
    <property type="entry name" value="Cas1"/>
</dbReference>
<comment type="subunit">
    <text evidence="9 10">Homodimer, forms a heterotetramer with a Cas2 homodimer.</text>
</comment>
<proteinExistence type="inferred from homology"/>
<gene>
    <name evidence="10" type="primary">cas1</name>
    <name evidence="11" type="ORF">HMPREF1872_00724</name>
</gene>
<evidence type="ECO:0000313" key="12">
    <source>
        <dbReference type="Proteomes" id="UP000070080"/>
    </source>
</evidence>
<organism evidence="11 12">
    <name type="scientific">Amygdalobacter nucleatus</name>
    <dbReference type="NCBI Taxonomy" id="3029274"/>
    <lineage>
        <taxon>Bacteria</taxon>
        <taxon>Bacillati</taxon>
        <taxon>Bacillota</taxon>
        <taxon>Clostridia</taxon>
        <taxon>Eubacteriales</taxon>
        <taxon>Oscillospiraceae</taxon>
        <taxon>Amygdalobacter</taxon>
    </lineage>
</organism>
<accession>A0A133YDE9</accession>
<dbReference type="GO" id="GO:0046872">
    <property type="term" value="F:metal ion binding"/>
    <property type="evidence" value="ECO:0007669"/>
    <property type="project" value="UniProtKB-UniRule"/>
</dbReference>
<dbReference type="GO" id="GO:0016787">
    <property type="term" value="F:hydrolase activity"/>
    <property type="evidence" value="ECO:0007669"/>
    <property type="project" value="UniProtKB-KW"/>
</dbReference>
<comment type="function">
    <text evidence="10">CRISPR (clustered regularly interspaced short palindromic repeat), is an adaptive immune system that provides protection against mobile genetic elements (viruses, transposable elements and conjugative plasmids). CRISPR clusters contain spacers, sequences complementary to antecedent mobile elements, and target invading nucleic acids. CRISPR clusters are transcribed and processed into CRISPR RNA (crRNA). Acts as a dsDNA endonuclease. Involved in the integration of spacer DNA into the CRISPR cassette.</text>
</comment>
<dbReference type="GO" id="GO:0004520">
    <property type="term" value="F:DNA endonuclease activity"/>
    <property type="evidence" value="ECO:0007669"/>
    <property type="project" value="InterPro"/>
</dbReference>
<dbReference type="Gene3D" id="1.20.120.920">
    <property type="entry name" value="CRISPR-associated endonuclease Cas1, C-terminal domain"/>
    <property type="match status" value="1"/>
</dbReference>
<sequence>MAWRTLVVNCHSKLSYRNNHLLFQSADKMEQIHLSEIDVLILENTMITMTTMLIKRLIDEKIAVIFCDDKALPIANLSALYSRYDSAAQLEKQILWDNEIKDKVLQQILLQKMTNQSALLKSNDLLTKVEAIDDLILNVNVSDPVNTEAQIAKMYFKSLFGADFHRRELTDINAGLNYGYSILLSMVAREIAVNGCITQLGINHCNQFNQFNFASDLMEPFRVLVDQIVYENRHESFVYIKRRILDIFNRTYKYHDKNAYLTNIISDYVRRIIRALNREITEIDEFRYEL</sequence>
<evidence type="ECO:0000256" key="9">
    <source>
        <dbReference type="ARBA" id="ARBA00038592"/>
    </source>
</evidence>
<dbReference type="OrthoDB" id="9803119at2"/>
<dbReference type="InterPro" id="IPR002729">
    <property type="entry name" value="CRISPR-assoc_Cas1"/>
</dbReference>
<keyword evidence="4 10" id="KW-0378">Hydrolase</keyword>
<dbReference type="GO" id="GO:0051607">
    <property type="term" value="P:defense response to virus"/>
    <property type="evidence" value="ECO:0007669"/>
    <property type="project" value="UniProtKB-UniRule"/>
</dbReference>
<evidence type="ECO:0000256" key="7">
    <source>
        <dbReference type="ARBA" id="ARBA00023125"/>
    </source>
</evidence>
<keyword evidence="5 10" id="KW-0460">Magnesium</keyword>
<dbReference type="GO" id="GO:0003677">
    <property type="term" value="F:DNA binding"/>
    <property type="evidence" value="ECO:0007669"/>
    <property type="project" value="UniProtKB-KW"/>
</dbReference>
<dbReference type="PANTHER" id="PTHR34353:SF2">
    <property type="entry name" value="CRISPR-ASSOCIATED ENDONUCLEASE CAS1 1"/>
    <property type="match status" value="1"/>
</dbReference>
<evidence type="ECO:0000256" key="2">
    <source>
        <dbReference type="ARBA" id="ARBA00022723"/>
    </source>
</evidence>
<protein>
    <recommendedName>
        <fullName evidence="10">CRISPR-associated endonuclease Cas1</fullName>
        <ecNumber evidence="10">3.1.-.-</ecNumber>
    </recommendedName>
</protein>
<dbReference type="NCBIfam" id="TIGR03639">
    <property type="entry name" value="cas1_NMENI"/>
    <property type="match status" value="1"/>
</dbReference>
<dbReference type="InterPro" id="IPR042211">
    <property type="entry name" value="CRISPR-assoc_Cas1_N"/>
</dbReference>
<evidence type="ECO:0000256" key="10">
    <source>
        <dbReference type="HAMAP-Rule" id="MF_01470"/>
    </source>
</evidence>
<feature type="binding site" evidence="10">
    <location>
        <position position="204"/>
    </location>
    <ligand>
        <name>Mn(2+)</name>
        <dbReference type="ChEBI" id="CHEBI:29035"/>
    </ligand>
</feature>
<dbReference type="EC" id="3.1.-.-" evidence="10"/>
<keyword evidence="6 10" id="KW-0051">Antiviral defense</keyword>
<evidence type="ECO:0000256" key="5">
    <source>
        <dbReference type="ARBA" id="ARBA00022842"/>
    </source>
</evidence>
<dbReference type="RefSeq" id="WP_066713967.1">
    <property type="nucleotide sequence ID" value="NZ_JARFNM010000001.1"/>
</dbReference>
<comment type="similarity">
    <text evidence="10">Belongs to the CRISPR-associated endonuclease Cas1 family.</text>
</comment>
<dbReference type="GO" id="GO:0043571">
    <property type="term" value="P:maintenance of CRISPR repeat elements"/>
    <property type="evidence" value="ECO:0007669"/>
    <property type="project" value="UniProtKB-UniRule"/>
</dbReference>
<evidence type="ECO:0000256" key="3">
    <source>
        <dbReference type="ARBA" id="ARBA00022759"/>
    </source>
</evidence>
<evidence type="ECO:0000313" key="11">
    <source>
        <dbReference type="EMBL" id="KXB41238.1"/>
    </source>
</evidence>
<feature type="binding site" evidence="10">
    <location>
        <position position="219"/>
    </location>
    <ligand>
        <name>Mn(2+)</name>
        <dbReference type="ChEBI" id="CHEBI:29035"/>
    </ligand>
</feature>
<evidence type="ECO:0000256" key="4">
    <source>
        <dbReference type="ARBA" id="ARBA00022801"/>
    </source>
</evidence>
<dbReference type="InterPro" id="IPR019855">
    <property type="entry name" value="CRISPR-assoc_Cas1_NMENI"/>
</dbReference>
<evidence type="ECO:0000256" key="1">
    <source>
        <dbReference type="ARBA" id="ARBA00022722"/>
    </source>
</evidence>
<evidence type="ECO:0000256" key="8">
    <source>
        <dbReference type="ARBA" id="ARBA00023211"/>
    </source>
</evidence>
<dbReference type="Proteomes" id="UP000070080">
    <property type="component" value="Unassembled WGS sequence"/>
</dbReference>
<dbReference type="InterPro" id="IPR042206">
    <property type="entry name" value="CRISPR-assoc_Cas1_C"/>
</dbReference>
<comment type="cofactor">
    <cofactor evidence="10">
        <name>Mg(2+)</name>
        <dbReference type="ChEBI" id="CHEBI:18420"/>
    </cofactor>
    <cofactor evidence="10">
        <name>Mn(2+)</name>
        <dbReference type="ChEBI" id="CHEBI:29035"/>
    </cofactor>
</comment>